<organism evidence="5 6">
    <name type="scientific">Brunnivagina elsteri CCALA 953</name>
    <dbReference type="NCBI Taxonomy" id="987040"/>
    <lineage>
        <taxon>Bacteria</taxon>
        <taxon>Bacillati</taxon>
        <taxon>Cyanobacteriota</taxon>
        <taxon>Cyanophyceae</taxon>
        <taxon>Nostocales</taxon>
        <taxon>Calotrichaceae</taxon>
        <taxon>Brunnivagina</taxon>
    </lineage>
</organism>
<dbReference type="Proteomes" id="UP000218238">
    <property type="component" value="Unassembled WGS sequence"/>
</dbReference>
<feature type="domain" description="Type I restriction modification DNA specificity" evidence="4">
    <location>
        <begin position="22"/>
        <end position="178"/>
    </location>
</feature>
<dbReference type="InterPro" id="IPR044946">
    <property type="entry name" value="Restrct_endonuc_typeI_TRD_sf"/>
</dbReference>
<comment type="caution">
    <text evidence="5">The sequence shown here is derived from an EMBL/GenBank/DDBJ whole genome shotgun (WGS) entry which is preliminary data.</text>
</comment>
<keyword evidence="5" id="KW-0378">Hydrolase</keyword>
<comment type="similarity">
    <text evidence="1">Belongs to the type-I restriction system S methylase family.</text>
</comment>
<protein>
    <submittedName>
        <fullName evidence="5">Type I restriction endonuclease subunit S</fullName>
    </submittedName>
</protein>
<keyword evidence="6" id="KW-1185">Reference proteome</keyword>
<evidence type="ECO:0000313" key="5">
    <source>
        <dbReference type="EMBL" id="PAX56988.1"/>
    </source>
</evidence>
<dbReference type="SUPFAM" id="SSF116734">
    <property type="entry name" value="DNA methylase specificity domain"/>
    <property type="match status" value="1"/>
</dbReference>
<accession>A0A2A2TKT2</accession>
<dbReference type="Gene3D" id="3.90.220.20">
    <property type="entry name" value="DNA methylase specificity domains"/>
    <property type="match status" value="1"/>
</dbReference>
<dbReference type="Pfam" id="PF01420">
    <property type="entry name" value="Methylase_S"/>
    <property type="match status" value="1"/>
</dbReference>
<gene>
    <name evidence="5" type="ORF">CK510_09795</name>
</gene>
<keyword evidence="2" id="KW-0680">Restriction system</keyword>
<evidence type="ECO:0000259" key="4">
    <source>
        <dbReference type="Pfam" id="PF01420"/>
    </source>
</evidence>
<dbReference type="PANTHER" id="PTHR30408">
    <property type="entry name" value="TYPE-1 RESTRICTION ENZYME ECOKI SPECIFICITY PROTEIN"/>
    <property type="match status" value="1"/>
</dbReference>
<reference evidence="5 6" key="1">
    <citation type="submission" date="2017-08" db="EMBL/GenBank/DDBJ databases">
        <title>Draft genome sequence of filamentous cyanobacterium Calothrix elsteri CCALA 953.</title>
        <authorList>
            <person name="Gagunashvili A.N."/>
            <person name="Elster J."/>
            <person name="Andresson O.S."/>
        </authorList>
    </citation>
    <scope>NUCLEOTIDE SEQUENCE [LARGE SCALE GENOMIC DNA]</scope>
    <source>
        <strain evidence="5 6">CCALA 953</strain>
    </source>
</reference>
<evidence type="ECO:0000256" key="2">
    <source>
        <dbReference type="ARBA" id="ARBA00022747"/>
    </source>
</evidence>
<dbReference type="OrthoDB" id="9815652at2"/>
<dbReference type="AlphaFoldDB" id="A0A2A2TKT2"/>
<keyword evidence="5" id="KW-0540">Nuclease</keyword>
<dbReference type="GO" id="GO:0003677">
    <property type="term" value="F:DNA binding"/>
    <property type="evidence" value="ECO:0007669"/>
    <property type="project" value="UniProtKB-KW"/>
</dbReference>
<proteinExistence type="inferred from homology"/>
<name>A0A2A2TKT2_9CYAN</name>
<dbReference type="InterPro" id="IPR000055">
    <property type="entry name" value="Restrct_endonuc_typeI_TRD"/>
</dbReference>
<dbReference type="EMBL" id="NTFS01000081">
    <property type="protein sequence ID" value="PAX56988.1"/>
    <property type="molecule type" value="Genomic_DNA"/>
</dbReference>
<dbReference type="GO" id="GO:0004519">
    <property type="term" value="F:endonuclease activity"/>
    <property type="evidence" value="ECO:0007669"/>
    <property type="project" value="UniProtKB-KW"/>
</dbReference>
<evidence type="ECO:0000256" key="1">
    <source>
        <dbReference type="ARBA" id="ARBA00010923"/>
    </source>
</evidence>
<keyword evidence="3" id="KW-0238">DNA-binding</keyword>
<dbReference type="GO" id="GO:0009307">
    <property type="term" value="P:DNA restriction-modification system"/>
    <property type="evidence" value="ECO:0007669"/>
    <property type="project" value="UniProtKB-KW"/>
</dbReference>
<sequence>MDAATAELFPDEFEESTLGLIPKGWKVIKLGNLIDIKHGYAFKGEFFRTEPPGDVLLTPGNFAIGGGFKDDKFKYYVGEVPEDFVFDEGDLLVTMTDLSKAGDTLGYPAIIPVPRGNRYLHNQRLGKIIIKRDALISKLHLYYLLRLDAYRNEVLASATGTTVKHTSPDRIKAFEFPFANNGISLKFEQVISSLICRISLNDEQSRTLASIRDTLLPKLLSGEIRVKEAEKIAAKVM</sequence>
<dbReference type="PANTHER" id="PTHR30408:SF12">
    <property type="entry name" value="TYPE I RESTRICTION ENZYME MJAVIII SPECIFICITY SUBUNIT"/>
    <property type="match status" value="1"/>
</dbReference>
<keyword evidence="5" id="KW-0255">Endonuclease</keyword>
<evidence type="ECO:0000256" key="3">
    <source>
        <dbReference type="ARBA" id="ARBA00023125"/>
    </source>
</evidence>
<evidence type="ECO:0000313" key="6">
    <source>
        <dbReference type="Proteomes" id="UP000218238"/>
    </source>
</evidence>
<dbReference type="CDD" id="cd17278">
    <property type="entry name" value="RMtype1_S_LdeBORF1052P-TRD2-CR2"/>
    <property type="match status" value="1"/>
</dbReference>
<dbReference type="InterPro" id="IPR052021">
    <property type="entry name" value="Type-I_RS_S_subunit"/>
</dbReference>